<dbReference type="GO" id="GO:0006163">
    <property type="term" value="P:purine nucleotide metabolic process"/>
    <property type="evidence" value="ECO:0007669"/>
    <property type="project" value="TreeGrafter"/>
</dbReference>
<evidence type="ECO:0000256" key="2">
    <source>
        <dbReference type="ARBA" id="ARBA00022741"/>
    </source>
</evidence>
<dbReference type="InterPro" id="IPR011146">
    <property type="entry name" value="HIT-like"/>
</dbReference>
<evidence type="ECO:0000256" key="4">
    <source>
        <dbReference type="ARBA" id="ARBA00047780"/>
    </source>
</evidence>
<dbReference type="FunFam" id="3.30.428.10:FF:000011">
    <property type="entry name" value="Fragile histidine triad"/>
    <property type="match status" value="1"/>
</dbReference>
<dbReference type="GO" id="GO:0000166">
    <property type="term" value="F:nucleotide binding"/>
    <property type="evidence" value="ECO:0007669"/>
    <property type="project" value="UniProtKB-KW"/>
</dbReference>
<evidence type="ECO:0000256" key="6">
    <source>
        <dbReference type="PIRSR" id="PIRSR639383-2"/>
    </source>
</evidence>
<dbReference type="GO" id="GO:0015964">
    <property type="term" value="P:diadenosine triphosphate catabolic process"/>
    <property type="evidence" value="ECO:0007669"/>
    <property type="project" value="TreeGrafter"/>
</dbReference>
<dbReference type="SUPFAM" id="SSF54197">
    <property type="entry name" value="HIT-like"/>
    <property type="match status" value="1"/>
</dbReference>
<dbReference type="CDD" id="cd01275">
    <property type="entry name" value="FHIT"/>
    <property type="match status" value="1"/>
</dbReference>
<dbReference type="Pfam" id="PF01230">
    <property type="entry name" value="HIT"/>
    <property type="match status" value="1"/>
</dbReference>
<dbReference type="PROSITE" id="PS51084">
    <property type="entry name" value="HIT_2"/>
    <property type="match status" value="1"/>
</dbReference>
<keyword evidence="2 9" id="KW-0547">Nucleotide-binding</keyword>
<dbReference type="GO" id="GO:0005886">
    <property type="term" value="C:plasma membrane"/>
    <property type="evidence" value="ECO:0007669"/>
    <property type="project" value="TreeGrafter"/>
</dbReference>
<proteinExistence type="predicted"/>
<gene>
    <name evidence="11" type="ORF">LOD99_354</name>
</gene>
<evidence type="ECO:0000313" key="11">
    <source>
        <dbReference type="EMBL" id="KAI6657611.1"/>
    </source>
</evidence>
<evidence type="ECO:0000313" key="12">
    <source>
        <dbReference type="Proteomes" id="UP001165289"/>
    </source>
</evidence>
<organism evidence="11 12">
    <name type="scientific">Oopsacas minuta</name>
    <dbReference type="NCBI Taxonomy" id="111878"/>
    <lineage>
        <taxon>Eukaryota</taxon>
        <taxon>Metazoa</taxon>
        <taxon>Porifera</taxon>
        <taxon>Hexactinellida</taxon>
        <taxon>Hexasterophora</taxon>
        <taxon>Lyssacinosida</taxon>
        <taxon>Leucopsacidae</taxon>
        <taxon>Oopsacas</taxon>
    </lineage>
</organism>
<feature type="binding site" evidence="6">
    <location>
        <position position="35"/>
    </location>
    <ligand>
        <name>substrate</name>
    </ligand>
</feature>
<evidence type="ECO:0000256" key="1">
    <source>
        <dbReference type="ARBA" id="ARBA00012377"/>
    </source>
</evidence>
<accession>A0AAV7KBD3</accession>
<dbReference type="Gene3D" id="3.30.428.10">
    <property type="entry name" value="HIT-like"/>
    <property type="match status" value="1"/>
</dbReference>
<dbReference type="GO" id="GO:0005737">
    <property type="term" value="C:cytoplasm"/>
    <property type="evidence" value="ECO:0007669"/>
    <property type="project" value="TreeGrafter"/>
</dbReference>
<dbReference type="PROSITE" id="PS00892">
    <property type="entry name" value="HIT_1"/>
    <property type="match status" value="1"/>
</dbReference>
<dbReference type="GO" id="GO:0031625">
    <property type="term" value="F:ubiquitin protein ligase binding"/>
    <property type="evidence" value="ECO:0007669"/>
    <property type="project" value="TreeGrafter"/>
</dbReference>
<reference evidence="11 12" key="1">
    <citation type="journal article" date="2023" name="BMC Biol.">
        <title>The compact genome of the sponge Oopsacas minuta (Hexactinellida) is lacking key metazoan core genes.</title>
        <authorList>
            <person name="Santini S."/>
            <person name="Schenkelaars Q."/>
            <person name="Jourda C."/>
            <person name="Duchesne M."/>
            <person name="Belahbib H."/>
            <person name="Rocher C."/>
            <person name="Selva M."/>
            <person name="Riesgo A."/>
            <person name="Vervoort M."/>
            <person name="Leys S.P."/>
            <person name="Kodjabachian L."/>
            <person name="Le Bivic A."/>
            <person name="Borchiellini C."/>
            <person name="Claverie J.M."/>
            <person name="Renard E."/>
        </authorList>
    </citation>
    <scope>NUCLEOTIDE SEQUENCE [LARGE SCALE GENOMIC DNA]</scope>
    <source>
        <strain evidence="11">SPO-2</strain>
    </source>
</reference>
<feature type="active site" description="Tele-AMP-histidine intermediate" evidence="5">
    <location>
        <position position="104"/>
    </location>
</feature>
<comment type="cofactor">
    <cofactor evidence="9">
        <name>Mn(2+)</name>
        <dbReference type="ChEBI" id="CHEBI:29035"/>
    </cofactor>
</comment>
<dbReference type="InterPro" id="IPR052677">
    <property type="entry name" value="Dinucleoside_ppp_hydrolase"/>
</dbReference>
<feature type="short sequence motif" description="Histidine triad motif" evidence="8">
    <location>
        <begin position="102"/>
        <end position="106"/>
    </location>
</feature>
<comment type="caution">
    <text evidence="11">The sequence shown here is derived from an EMBL/GenBank/DDBJ whole genome shotgun (WGS) entry which is preliminary data.</text>
</comment>
<dbReference type="Proteomes" id="UP001165289">
    <property type="component" value="Unassembled WGS sequence"/>
</dbReference>
<evidence type="ECO:0000256" key="8">
    <source>
        <dbReference type="PROSITE-ProRule" id="PRU00464"/>
    </source>
</evidence>
<dbReference type="InterPro" id="IPR039383">
    <property type="entry name" value="FHIT"/>
</dbReference>
<feature type="domain" description="HIT" evidence="10">
    <location>
        <begin position="9"/>
        <end position="117"/>
    </location>
</feature>
<dbReference type="EC" id="3.6.1.29" evidence="1 9"/>
<dbReference type="GO" id="GO:0005634">
    <property type="term" value="C:nucleus"/>
    <property type="evidence" value="ECO:0007669"/>
    <property type="project" value="TreeGrafter"/>
</dbReference>
<dbReference type="InterPro" id="IPR036265">
    <property type="entry name" value="HIT-like_sf"/>
</dbReference>
<keyword evidence="3 9" id="KW-0378">Hydrolase</keyword>
<dbReference type="PANTHER" id="PTHR46981">
    <property type="entry name" value="BIS(5'-ADENOSYL)-TRIPHOSPHATASE"/>
    <property type="match status" value="1"/>
</dbReference>
<feature type="binding site" evidence="6">
    <location>
        <position position="91"/>
    </location>
    <ligand>
        <name>substrate</name>
    </ligand>
</feature>
<dbReference type="InterPro" id="IPR019808">
    <property type="entry name" value="Histidine_triad_CS"/>
</dbReference>
<feature type="binding site" evidence="6">
    <location>
        <position position="106"/>
    </location>
    <ligand>
        <name>substrate</name>
    </ligand>
</feature>
<dbReference type="GO" id="GO:0032435">
    <property type="term" value="P:negative regulation of proteasomal ubiquitin-dependent protein catabolic process"/>
    <property type="evidence" value="ECO:0007669"/>
    <property type="project" value="TreeGrafter"/>
</dbReference>
<protein>
    <recommendedName>
        <fullName evidence="1 9">Bis(5'-adenosyl)-triphosphatase</fullName>
        <ecNumber evidence="1 9">3.6.1.29</ecNumber>
    </recommendedName>
</protein>
<dbReference type="PANTHER" id="PTHR46981:SF1">
    <property type="entry name" value="BIS(5'-ADENOSYL)-TRIPHOSPHATASE"/>
    <property type="match status" value="1"/>
</dbReference>
<evidence type="ECO:0000256" key="3">
    <source>
        <dbReference type="ARBA" id="ARBA00022801"/>
    </source>
</evidence>
<name>A0AAV7KBD3_9METZ</name>
<evidence type="ECO:0000256" key="9">
    <source>
        <dbReference type="RuleBase" id="RU366076"/>
    </source>
</evidence>
<feature type="site" description="Important for induction of apoptosis" evidence="7">
    <location>
        <position position="122"/>
    </location>
</feature>
<dbReference type="EMBL" id="JAKMXF010000111">
    <property type="protein sequence ID" value="KAI6657611.1"/>
    <property type="molecule type" value="Genomic_DNA"/>
</dbReference>
<evidence type="ECO:0000259" key="10">
    <source>
        <dbReference type="PROSITE" id="PS51084"/>
    </source>
</evidence>
<keyword evidence="12" id="KW-1185">Reference proteome</keyword>
<dbReference type="GO" id="GO:0047710">
    <property type="term" value="F:bis(5'-adenosyl)-triphosphatase activity"/>
    <property type="evidence" value="ECO:0007669"/>
    <property type="project" value="UniProtKB-UniRule"/>
</dbReference>
<dbReference type="AlphaFoldDB" id="A0AAV7KBD3"/>
<comment type="catalytic activity">
    <reaction evidence="4 9">
        <text>P(1),P(3)-bis(5'-adenosyl) triphosphate + H2O = AMP + ADP + 2 H(+)</text>
        <dbReference type="Rhea" id="RHEA:13893"/>
        <dbReference type="ChEBI" id="CHEBI:15377"/>
        <dbReference type="ChEBI" id="CHEBI:15378"/>
        <dbReference type="ChEBI" id="CHEBI:58529"/>
        <dbReference type="ChEBI" id="CHEBI:456215"/>
        <dbReference type="ChEBI" id="CHEBI:456216"/>
        <dbReference type="EC" id="3.6.1.29"/>
    </reaction>
</comment>
<evidence type="ECO:0000256" key="5">
    <source>
        <dbReference type="PIRSR" id="PIRSR639383-1"/>
    </source>
</evidence>
<sequence>MAAGKGITEFIRFGHVKIPSTVSFYRSNLSYAFVNKSPILPGHVLVSPLRPVERFSGLTPDEVSDLFLTVQKVSNIIEKMYNATALTISMQDGEDAGQSIKHVHVHILPRKKGDFQHNDDIYKEIETHDKDKERKDRSLEEMENETILIREFITLNK</sequence>
<evidence type="ECO:0000256" key="7">
    <source>
        <dbReference type="PIRSR" id="PIRSR639383-3"/>
    </source>
</evidence>